<feature type="region of interest" description="Disordered" evidence="6">
    <location>
        <begin position="206"/>
        <end position="228"/>
    </location>
</feature>
<gene>
    <name evidence="9" type="ORF">V5E97_01470</name>
</gene>
<keyword evidence="5 7" id="KW-0472">Membrane</keyword>
<dbReference type="RefSeq" id="WP_406697504.1">
    <property type="nucleotide sequence ID" value="NZ_CP155447.1"/>
</dbReference>
<dbReference type="PANTHER" id="PTHR42709">
    <property type="entry name" value="ALKALINE PHOSPHATASE LIKE PROTEIN"/>
    <property type="match status" value="1"/>
</dbReference>
<name>A0AAU7CJA5_9BACT</name>
<evidence type="ECO:0000313" key="9">
    <source>
        <dbReference type="EMBL" id="XBH04711.1"/>
    </source>
</evidence>
<comment type="subcellular location">
    <subcellularLocation>
        <location evidence="1">Cell membrane</location>
        <topology evidence="1">Multi-pass membrane protein</topology>
    </subcellularLocation>
</comment>
<dbReference type="EMBL" id="CP155447">
    <property type="protein sequence ID" value="XBH04711.1"/>
    <property type="molecule type" value="Genomic_DNA"/>
</dbReference>
<evidence type="ECO:0000256" key="7">
    <source>
        <dbReference type="SAM" id="Phobius"/>
    </source>
</evidence>
<evidence type="ECO:0000256" key="1">
    <source>
        <dbReference type="ARBA" id="ARBA00004651"/>
    </source>
</evidence>
<protein>
    <submittedName>
        <fullName evidence="9">DedA family protein</fullName>
    </submittedName>
</protein>
<dbReference type="AlphaFoldDB" id="A0AAU7CJA5"/>
<feature type="transmembrane region" description="Helical" evidence="7">
    <location>
        <begin position="9"/>
        <end position="27"/>
    </location>
</feature>
<keyword evidence="3 7" id="KW-0812">Transmembrane</keyword>
<keyword evidence="2" id="KW-1003">Cell membrane</keyword>
<sequence>MTEALIEKLGYLGISLLLVLGGLGLPVPEEAPIILAAVLSKSERMWWPFALASCFVGVLLGDFIVYFIGYYYGDKVLSLPMTRKLLTLERETQIKGYFHRHGFKILILGRFAVGFRTAAYLTAGILQLPVLKLFLTDVLAASLSTLLMFGLGYVFANQIEGSFDQMKHWLMAIVALVLASWLLHRFHKGRLRSGLRVGPPVLVSDDAPLPPDDLHAPPKSPTDSAVPLTPIPTPEVLIIAPSASEPSRYHCRPSPFPFPSPSPTPPHQSSPSPPPPPTSNRCPPTAPQRLHTSPSRTTPVRSNPTHDNRETSLPLPPYPSATPKVLVAQKFILQIAKIQLRSL</sequence>
<feature type="domain" description="VTT" evidence="8">
    <location>
        <begin position="28"/>
        <end position="153"/>
    </location>
</feature>
<keyword evidence="4 7" id="KW-1133">Transmembrane helix</keyword>
<accession>A0AAU7CJA5</accession>
<feature type="transmembrane region" description="Helical" evidence="7">
    <location>
        <begin position="168"/>
        <end position="186"/>
    </location>
</feature>
<feature type="compositionally biased region" description="Pro residues" evidence="6">
    <location>
        <begin position="254"/>
        <end position="278"/>
    </location>
</feature>
<dbReference type="GO" id="GO:0005886">
    <property type="term" value="C:plasma membrane"/>
    <property type="evidence" value="ECO:0007669"/>
    <property type="project" value="UniProtKB-SubCell"/>
</dbReference>
<evidence type="ECO:0000256" key="4">
    <source>
        <dbReference type="ARBA" id="ARBA00022989"/>
    </source>
</evidence>
<feature type="transmembrane region" description="Helical" evidence="7">
    <location>
        <begin position="138"/>
        <end position="156"/>
    </location>
</feature>
<proteinExistence type="predicted"/>
<reference evidence="9" key="1">
    <citation type="submission" date="2024-05" db="EMBL/GenBank/DDBJ databases">
        <title>Planctomycetes of the genus Singulisphaera possess chitinolytic capabilities.</title>
        <authorList>
            <person name="Ivanova A."/>
        </authorList>
    </citation>
    <scope>NUCLEOTIDE SEQUENCE</scope>
    <source>
        <strain evidence="9">Ch08T</strain>
    </source>
</reference>
<evidence type="ECO:0000256" key="2">
    <source>
        <dbReference type="ARBA" id="ARBA00022475"/>
    </source>
</evidence>
<evidence type="ECO:0000256" key="5">
    <source>
        <dbReference type="ARBA" id="ARBA00023136"/>
    </source>
</evidence>
<feature type="transmembrane region" description="Helical" evidence="7">
    <location>
        <begin position="105"/>
        <end position="126"/>
    </location>
</feature>
<dbReference type="Pfam" id="PF09335">
    <property type="entry name" value="VTT_dom"/>
    <property type="match status" value="1"/>
</dbReference>
<dbReference type="InterPro" id="IPR032816">
    <property type="entry name" value="VTT_dom"/>
</dbReference>
<evidence type="ECO:0000259" key="8">
    <source>
        <dbReference type="Pfam" id="PF09335"/>
    </source>
</evidence>
<evidence type="ECO:0000256" key="6">
    <source>
        <dbReference type="SAM" id="MobiDB-lite"/>
    </source>
</evidence>
<feature type="transmembrane region" description="Helical" evidence="7">
    <location>
        <begin position="47"/>
        <end position="73"/>
    </location>
</feature>
<feature type="compositionally biased region" description="Polar residues" evidence="6">
    <location>
        <begin position="290"/>
        <end position="303"/>
    </location>
</feature>
<dbReference type="InterPro" id="IPR051311">
    <property type="entry name" value="DedA_domain"/>
</dbReference>
<dbReference type="PANTHER" id="PTHR42709:SF6">
    <property type="entry name" value="UNDECAPRENYL PHOSPHATE TRANSPORTER A"/>
    <property type="match status" value="1"/>
</dbReference>
<evidence type="ECO:0000256" key="3">
    <source>
        <dbReference type="ARBA" id="ARBA00022692"/>
    </source>
</evidence>
<organism evidence="9">
    <name type="scientific">Singulisphaera sp. Ch08</name>
    <dbReference type="NCBI Taxonomy" id="3120278"/>
    <lineage>
        <taxon>Bacteria</taxon>
        <taxon>Pseudomonadati</taxon>
        <taxon>Planctomycetota</taxon>
        <taxon>Planctomycetia</taxon>
        <taxon>Isosphaerales</taxon>
        <taxon>Isosphaeraceae</taxon>
        <taxon>Singulisphaera</taxon>
    </lineage>
</organism>
<feature type="region of interest" description="Disordered" evidence="6">
    <location>
        <begin position="246"/>
        <end position="318"/>
    </location>
</feature>